<dbReference type="EMBL" id="LR785316">
    <property type="protein sequence ID" value="CAB3247665.1"/>
    <property type="molecule type" value="mRNA"/>
</dbReference>
<comment type="subcellular location">
    <subcellularLocation>
        <location evidence="1">Cytoplasm</location>
        <location evidence="1">Cytoskeleton</location>
    </subcellularLocation>
</comment>
<accession>A0A6F9DDX0</accession>
<gene>
    <name evidence="8" type="primary">Fuz</name>
</gene>
<comment type="similarity">
    <text evidence="2">Belongs to the fuzzy family.</text>
</comment>
<evidence type="ECO:0000256" key="3">
    <source>
        <dbReference type="ARBA" id="ARBA00022490"/>
    </source>
</evidence>
<evidence type="ECO:0000259" key="6">
    <source>
        <dbReference type="Pfam" id="PF19037"/>
    </source>
</evidence>
<keyword evidence="4" id="KW-0206">Cytoskeleton</keyword>
<evidence type="ECO:0000256" key="1">
    <source>
        <dbReference type="ARBA" id="ARBA00004245"/>
    </source>
</evidence>
<dbReference type="Pfam" id="PF19037">
    <property type="entry name" value="Fuz_longin_2"/>
    <property type="match status" value="1"/>
</dbReference>
<dbReference type="InterPro" id="IPR043971">
    <property type="entry name" value="FUZ/MON1/HPS1_longin_2"/>
</dbReference>
<name>A0A6F9DDX0_9ASCI</name>
<dbReference type="InterPro" id="IPR026069">
    <property type="entry name" value="Fuzzy"/>
</dbReference>
<feature type="domain" description="FUZ/MON1/HPS1 first Longin" evidence="5">
    <location>
        <begin position="4"/>
        <end position="76"/>
    </location>
</feature>
<dbReference type="PANTHER" id="PTHR13559">
    <property type="entry name" value="INTRACELLULAR TRAFFIC PROTEIN-RELATED"/>
    <property type="match status" value="1"/>
</dbReference>
<evidence type="ECO:0000313" key="8">
    <source>
        <dbReference type="EMBL" id="CAB3247665.1"/>
    </source>
</evidence>
<dbReference type="GO" id="GO:1905515">
    <property type="term" value="P:non-motile cilium assembly"/>
    <property type="evidence" value="ECO:0007669"/>
    <property type="project" value="TreeGrafter"/>
</dbReference>
<evidence type="ECO:0000256" key="2">
    <source>
        <dbReference type="ARBA" id="ARBA00008550"/>
    </source>
</evidence>
<evidence type="ECO:0000259" key="7">
    <source>
        <dbReference type="Pfam" id="PF19038"/>
    </source>
</evidence>
<dbReference type="Pfam" id="PF19038">
    <property type="entry name" value="Fuz_longin_3"/>
    <property type="match status" value="1"/>
</dbReference>
<organism evidence="8">
    <name type="scientific">Phallusia mammillata</name>
    <dbReference type="NCBI Taxonomy" id="59560"/>
    <lineage>
        <taxon>Eukaryota</taxon>
        <taxon>Metazoa</taxon>
        <taxon>Chordata</taxon>
        <taxon>Tunicata</taxon>
        <taxon>Ascidiacea</taxon>
        <taxon>Phlebobranchia</taxon>
        <taxon>Ascidiidae</taxon>
        <taxon>Phallusia</taxon>
    </lineage>
</organism>
<evidence type="ECO:0000259" key="5">
    <source>
        <dbReference type="Pfam" id="PF19036"/>
    </source>
</evidence>
<dbReference type="InterPro" id="IPR043972">
    <property type="entry name" value="FUZ/MON1/HPS1_longin_1"/>
</dbReference>
<reference evidence="8" key="1">
    <citation type="submission" date="2020-04" db="EMBL/GenBank/DDBJ databases">
        <authorList>
            <person name="Neveu A P."/>
        </authorList>
    </citation>
    <scope>NUCLEOTIDE SEQUENCE</scope>
    <source>
        <tissue evidence="8">Whole embryo</tissue>
    </source>
</reference>
<dbReference type="PANTHER" id="PTHR13559:SF1">
    <property type="entry name" value="PROTEIN FUZZY HOMOLOG"/>
    <property type="match status" value="1"/>
</dbReference>
<proteinExistence type="evidence at transcript level"/>
<protein>
    <submittedName>
        <fullName evidence="8">Protein fuzzy homolog</fullName>
    </submittedName>
</protein>
<sequence>MAEHIVCITAAGGIPLLTRTKPGCQPLSFPVVGSLNGVHMFGLNRDVKLISTLSADHRIVWKIYEDSIVLIAVAPNEDKFLGHCAQKSSNSGVELESNARNSSSTVTDAHLLRLLDNIFHALVLLTGLSELTTIQNVDRLKKDLRACHQLVDTFLDPDLPGAQEKGLKLFGGLTHSVDIVIKEDAKLLHEHLQAFVEAADSTYGCLVVNGKVVCATNKWWMLTGQELALLGRLISIAPTSVTSSDVAVYLPHSSPNIPHRLLIFTLVTGVGNNSSGGVRACVLCGPQPSLAHVQNAYVERFWGPGTNTLQKCARSENIPTQLKSSLPSALLGFLLIDADAHRCLSHISPQIGTDTSDHLKRRKQKGDRQKIDSSWIYFRLCEFYKHVVGTSFPLPDSVEDSPLPQDDLSPHAGLAHYRCMTSHKCFALWRPPYQIFALYKPEAPTFALQNLTESTLDAVCKDGALLAL</sequence>
<dbReference type="AlphaFoldDB" id="A0A6F9DDX0"/>
<keyword evidence="3" id="KW-0963">Cytoplasm</keyword>
<feature type="domain" description="FUZ/MON1/HPS1 second Longin" evidence="6">
    <location>
        <begin position="200"/>
        <end position="302"/>
    </location>
</feature>
<dbReference type="GO" id="GO:0005856">
    <property type="term" value="C:cytoskeleton"/>
    <property type="evidence" value="ECO:0007669"/>
    <property type="project" value="UniProtKB-SubCell"/>
</dbReference>
<dbReference type="GO" id="GO:0016192">
    <property type="term" value="P:vesicle-mediated transport"/>
    <property type="evidence" value="ECO:0007669"/>
    <property type="project" value="InterPro"/>
</dbReference>
<dbReference type="Pfam" id="PF19036">
    <property type="entry name" value="Fuz_longin_1"/>
    <property type="match status" value="1"/>
</dbReference>
<dbReference type="InterPro" id="IPR043970">
    <property type="entry name" value="FUZ/MON1/HPS1_longin_3"/>
</dbReference>
<evidence type="ECO:0000256" key="4">
    <source>
        <dbReference type="ARBA" id="ARBA00023212"/>
    </source>
</evidence>
<feature type="domain" description="FUZ/MON1/HPS1 third Longin" evidence="7">
    <location>
        <begin position="330"/>
        <end position="459"/>
    </location>
</feature>